<feature type="domain" description="TonB-dependent receptor plug" evidence="14">
    <location>
        <begin position="40"/>
        <end position="138"/>
    </location>
</feature>
<keyword evidence="4 10" id="KW-1134">Transmembrane beta strand</keyword>
<dbReference type="Gene3D" id="2.40.170.20">
    <property type="entry name" value="TonB-dependent receptor, beta-barrel domain"/>
    <property type="match status" value="1"/>
</dbReference>
<protein>
    <submittedName>
        <fullName evidence="15">TonB-dependent receptor</fullName>
    </submittedName>
</protein>
<evidence type="ECO:0000259" key="14">
    <source>
        <dbReference type="Pfam" id="PF07715"/>
    </source>
</evidence>
<accession>A0A6L8MG82</accession>
<sequence>MSAPRITGSLLLAVTVCAYASETPEPQQVQISATREDLRQRETTTNIVINHADIVRQGDQTLADVLKRLPGVSIRGTPGQGGGIQMRGLGNGYTQILLNGEAVAAGFSLDTIAPETIERIEILRSATAELSNQAVAGAINIILKKTATPGQRSVSASLARQGSASTPSLSAQVSDQDGAFSYSLTATLTRKQSRKPFTEWQEQRASDGGITLLRRMPQTESGRTDSLTLTPRLNWKLAGGDTLSWQGFVYLRRMDNLAVADETALIGDHSQYPRNAANFIANFVMLRSDLNWTHRLDNGDKLEMKLGAGTNRRSGVFDFHGMDTDGAPLGRHHVDSGPVENTYTSTGTYRHPVGEAHAIALGWDVSHGMRREDRDETLFDAAGRQTSANNADYSATVNRLALFAQDEWQISKRYSLYLGLRHERLETISRAVAVNAPDKLDNSSAVWSPSLQSRYELENKDVVRLAVSRTYKAPLLVRLVPRRYTKDNNNNPNNADEQGNPALRPELAWGLDAAYEHYLGEGALLSASVYARRIRDVTQWRLFEQDGVWVTAPFNDGTASSHGVELEAKLRLTKALDFRANLARNWSRVDNVPGPDNRLESQTPATANVGLDYRWSQLTLGGSLNYQAAERQRQSAQTFSSTSAKRELDLYALWKWHAKTQLRVSASNLLHQQTTENYIYADANGSTRTIRLTPSYATVRIMLEHQL</sequence>
<evidence type="ECO:0000256" key="10">
    <source>
        <dbReference type="PROSITE-ProRule" id="PRU01360"/>
    </source>
</evidence>
<evidence type="ECO:0000256" key="1">
    <source>
        <dbReference type="ARBA" id="ARBA00004571"/>
    </source>
</evidence>
<dbReference type="Proteomes" id="UP000474565">
    <property type="component" value="Unassembled WGS sequence"/>
</dbReference>
<keyword evidence="7 10" id="KW-0472">Membrane</keyword>
<evidence type="ECO:0000256" key="3">
    <source>
        <dbReference type="ARBA" id="ARBA00022448"/>
    </source>
</evidence>
<dbReference type="InterPro" id="IPR039426">
    <property type="entry name" value="TonB-dep_rcpt-like"/>
</dbReference>
<keyword evidence="6 11" id="KW-0798">TonB box</keyword>
<evidence type="ECO:0000256" key="2">
    <source>
        <dbReference type="ARBA" id="ARBA00009810"/>
    </source>
</evidence>
<keyword evidence="3 10" id="KW-0813">Transport</keyword>
<evidence type="ECO:0000256" key="8">
    <source>
        <dbReference type="ARBA" id="ARBA00023170"/>
    </source>
</evidence>
<feature type="domain" description="TonB-dependent receptor-like beta-barrel" evidence="13">
    <location>
        <begin position="264"/>
        <end position="669"/>
    </location>
</feature>
<dbReference type="PANTHER" id="PTHR40980:SF4">
    <property type="entry name" value="TONB-DEPENDENT RECEPTOR-LIKE BETA-BARREL DOMAIN-CONTAINING PROTEIN"/>
    <property type="match status" value="1"/>
</dbReference>
<feature type="signal peptide" evidence="12">
    <location>
        <begin position="1"/>
        <end position="20"/>
    </location>
</feature>
<feature type="chain" id="PRO_5026869467" evidence="12">
    <location>
        <begin position="21"/>
        <end position="707"/>
    </location>
</feature>
<organism evidence="15 16">
    <name type="scientific">Duganella lactea</name>
    <dbReference type="NCBI Taxonomy" id="2692173"/>
    <lineage>
        <taxon>Bacteria</taxon>
        <taxon>Pseudomonadati</taxon>
        <taxon>Pseudomonadota</taxon>
        <taxon>Betaproteobacteria</taxon>
        <taxon>Burkholderiales</taxon>
        <taxon>Oxalobacteraceae</taxon>
        <taxon>Telluria group</taxon>
        <taxon>Duganella</taxon>
    </lineage>
</organism>
<evidence type="ECO:0000256" key="12">
    <source>
        <dbReference type="SAM" id="SignalP"/>
    </source>
</evidence>
<dbReference type="InterPro" id="IPR036942">
    <property type="entry name" value="Beta-barrel_TonB_sf"/>
</dbReference>
<dbReference type="CDD" id="cd01347">
    <property type="entry name" value="ligand_gated_channel"/>
    <property type="match status" value="1"/>
</dbReference>
<evidence type="ECO:0000256" key="9">
    <source>
        <dbReference type="ARBA" id="ARBA00023237"/>
    </source>
</evidence>
<comment type="similarity">
    <text evidence="2 10 11">Belongs to the TonB-dependent receptor family.</text>
</comment>
<comment type="caution">
    <text evidence="15">The sequence shown here is derived from an EMBL/GenBank/DDBJ whole genome shotgun (WGS) entry which is preliminary data.</text>
</comment>
<gene>
    <name evidence="15" type="ORF">GTP44_08690</name>
</gene>
<dbReference type="InterPro" id="IPR012910">
    <property type="entry name" value="Plug_dom"/>
</dbReference>
<dbReference type="RefSeq" id="WP_161019125.1">
    <property type="nucleotide sequence ID" value="NZ_WWCP01000007.1"/>
</dbReference>
<dbReference type="InterPro" id="IPR037066">
    <property type="entry name" value="Plug_dom_sf"/>
</dbReference>
<dbReference type="InterPro" id="IPR000531">
    <property type="entry name" value="Beta-barrel_TonB"/>
</dbReference>
<reference evidence="15 16" key="1">
    <citation type="submission" date="2019-12" db="EMBL/GenBank/DDBJ databases">
        <title>Novel species isolated from a subtropical stream in China.</title>
        <authorList>
            <person name="Lu H."/>
        </authorList>
    </citation>
    <scope>NUCLEOTIDE SEQUENCE [LARGE SCALE GENOMIC DNA]</scope>
    <source>
        <strain evidence="15 16">FT50W</strain>
    </source>
</reference>
<keyword evidence="9 10" id="KW-0998">Cell outer membrane</keyword>
<dbReference type="AlphaFoldDB" id="A0A6L8MG82"/>
<dbReference type="Gene3D" id="2.170.130.10">
    <property type="entry name" value="TonB-dependent receptor, plug domain"/>
    <property type="match status" value="1"/>
</dbReference>
<evidence type="ECO:0000256" key="7">
    <source>
        <dbReference type="ARBA" id="ARBA00023136"/>
    </source>
</evidence>
<dbReference type="PANTHER" id="PTHR40980">
    <property type="entry name" value="PLUG DOMAIN-CONTAINING PROTEIN"/>
    <property type="match status" value="1"/>
</dbReference>
<dbReference type="SUPFAM" id="SSF56935">
    <property type="entry name" value="Porins"/>
    <property type="match status" value="1"/>
</dbReference>
<evidence type="ECO:0000256" key="4">
    <source>
        <dbReference type="ARBA" id="ARBA00022452"/>
    </source>
</evidence>
<dbReference type="GO" id="GO:0009279">
    <property type="term" value="C:cell outer membrane"/>
    <property type="evidence" value="ECO:0007669"/>
    <property type="project" value="UniProtKB-SubCell"/>
</dbReference>
<evidence type="ECO:0000259" key="13">
    <source>
        <dbReference type="Pfam" id="PF00593"/>
    </source>
</evidence>
<name>A0A6L8MG82_9BURK</name>
<keyword evidence="12" id="KW-0732">Signal</keyword>
<evidence type="ECO:0000313" key="16">
    <source>
        <dbReference type="Proteomes" id="UP000474565"/>
    </source>
</evidence>
<evidence type="ECO:0000256" key="6">
    <source>
        <dbReference type="ARBA" id="ARBA00023077"/>
    </source>
</evidence>
<evidence type="ECO:0000313" key="15">
    <source>
        <dbReference type="EMBL" id="MYM82030.1"/>
    </source>
</evidence>
<dbReference type="PROSITE" id="PS52016">
    <property type="entry name" value="TONB_DEPENDENT_REC_3"/>
    <property type="match status" value="1"/>
</dbReference>
<dbReference type="EMBL" id="WWCP01000007">
    <property type="protein sequence ID" value="MYM82030.1"/>
    <property type="molecule type" value="Genomic_DNA"/>
</dbReference>
<evidence type="ECO:0000256" key="11">
    <source>
        <dbReference type="RuleBase" id="RU003357"/>
    </source>
</evidence>
<dbReference type="Pfam" id="PF07715">
    <property type="entry name" value="Plug"/>
    <property type="match status" value="1"/>
</dbReference>
<keyword evidence="8 15" id="KW-0675">Receptor</keyword>
<dbReference type="Pfam" id="PF00593">
    <property type="entry name" value="TonB_dep_Rec_b-barrel"/>
    <property type="match status" value="1"/>
</dbReference>
<comment type="subcellular location">
    <subcellularLocation>
        <location evidence="1 10">Cell outer membrane</location>
        <topology evidence="1 10">Multi-pass membrane protein</topology>
    </subcellularLocation>
</comment>
<proteinExistence type="inferred from homology"/>
<keyword evidence="5 10" id="KW-0812">Transmembrane</keyword>
<evidence type="ECO:0000256" key="5">
    <source>
        <dbReference type="ARBA" id="ARBA00022692"/>
    </source>
</evidence>